<accession>A0AAV7NY95</accession>
<reference evidence="2" key="1">
    <citation type="journal article" date="2022" name="bioRxiv">
        <title>Sequencing and chromosome-scale assembly of the giantPleurodeles waltlgenome.</title>
        <authorList>
            <person name="Brown T."/>
            <person name="Elewa A."/>
            <person name="Iarovenko S."/>
            <person name="Subramanian E."/>
            <person name="Araus A.J."/>
            <person name="Petzold A."/>
            <person name="Susuki M."/>
            <person name="Suzuki K.-i.T."/>
            <person name="Hayashi T."/>
            <person name="Toyoda A."/>
            <person name="Oliveira C."/>
            <person name="Osipova E."/>
            <person name="Leigh N.D."/>
            <person name="Simon A."/>
            <person name="Yun M.H."/>
        </authorList>
    </citation>
    <scope>NUCLEOTIDE SEQUENCE</scope>
    <source>
        <strain evidence="2">20211129_DDA</strain>
        <tissue evidence="2">Liver</tissue>
    </source>
</reference>
<proteinExistence type="predicted"/>
<sequence length="184" mass="18974">MLADIRKSLATLAAPSIGLVVQPSPLPLASKQAAPSSEGHTAASPTPQVPTQAQDPTAQAFLVVSRLLVTINVPANNPPPTTPWTLNDSMQNSVAELKRQVDALSAARSVMPLQVVAGSLSVTPAPGPLPLATPLDKSRVNDTINISTKVSSSAEGTGLDALLSRPAKLTAHVSAEVKETIWKG</sequence>
<evidence type="ECO:0000256" key="1">
    <source>
        <dbReference type="SAM" id="MobiDB-lite"/>
    </source>
</evidence>
<keyword evidence="3" id="KW-1185">Reference proteome</keyword>
<dbReference type="Proteomes" id="UP001066276">
    <property type="component" value="Chromosome 8"/>
</dbReference>
<comment type="caution">
    <text evidence="2">The sequence shown here is derived from an EMBL/GenBank/DDBJ whole genome shotgun (WGS) entry which is preliminary data.</text>
</comment>
<dbReference type="AlphaFoldDB" id="A0AAV7NY95"/>
<name>A0AAV7NY95_PLEWA</name>
<protein>
    <submittedName>
        <fullName evidence="2">Uncharacterized protein</fullName>
    </submittedName>
</protein>
<evidence type="ECO:0000313" key="3">
    <source>
        <dbReference type="Proteomes" id="UP001066276"/>
    </source>
</evidence>
<organism evidence="2 3">
    <name type="scientific">Pleurodeles waltl</name>
    <name type="common">Iberian ribbed newt</name>
    <dbReference type="NCBI Taxonomy" id="8319"/>
    <lineage>
        <taxon>Eukaryota</taxon>
        <taxon>Metazoa</taxon>
        <taxon>Chordata</taxon>
        <taxon>Craniata</taxon>
        <taxon>Vertebrata</taxon>
        <taxon>Euteleostomi</taxon>
        <taxon>Amphibia</taxon>
        <taxon>Batrachia</taxon>
        <taxon>Caudata</taxon>
        <taxon>Salamandroidea</taxon>
        <taxon>Salamandridae</taxon>
        <taxon>Pleurodelinae</taxon>
        <taxon>Pleurodeles</taxon>
    </lineage>
</organism>
<feature type="region of interest" description="Disordered" evidence="1">
    <location>
        <begin position="29"/>
        <end position="54"/>
    </location>
</feature>
<feature type="compositionally biased region" description="Polar residues" evidence="1">
    <location>
        <begin position="33"/>
        <end position="54"/>
    </location>
</feature>
<gene>
    <name evidence="2" type="ORF">NDU88_008066</name>
</gene>
<evidence type="ECO:0000313" key="2">
    <source>
        <dbReference type="EMBL" id="KAJ1119882.1"/>
    </source>
</evidence>
<dbReference type="EMBL" id="JANPWB010000012">
    <property type="protein sequence ID" value="KAJ1119882.1"/>
    <property type="molecule type" value="Genomic_DNA"/>
</dbReference>